<dbReference type="EMBL" id="JAMXMC010000001">
    <property type="protein sequence ID" value="MCO5975534.1"/>
    <property type="molecule type" value="Genomic_DNA"/>
</dbReference>
<proteinExistence type="predicted"/>
<dbReference type="Proteomes" id="UP001204851">
    <property type="component" value="Unassembled WGS sequence"/>
</dbReference>
<name>A0ABT1BH29_9BURK</name>
<accession>A0ABT1BH29</accession>
<organism evidence="1 2">
    <name type="scientific">Ideonella oryzae</name>
    <dbReference type="NCBI Taxonomy" id="2937441"/>
    <lineage>
        <taxon>Bacteria</taxon>
        <taxon>Pseudomonadati</taxon>
        <taxon>Pseudomonadota</taxon>
        <taxon>Betaproteobacteria</taxon>
        <taxon>Burkholderiales</taxon>
        <taxon>Sphaerotilaceae</taxon>
        <taxon>Ideonella</taxon>
    </lineage>
</organism>
<gene>
    <name evidence="1" type="ORF">M0L44_02200</name>
</gene>
<reference evidence="1 2" key="1">
    <citation type="submission" date="2022-06" db="EMBL/GenBank/DDBJ databases">
        <title>Ideonella sp. NS12-5 Genome sequencing and assembly.</title>
        <authorList>
            <person name="Jung Y."/>
        </authorList>
    </citation>
    <scope>NUCLEOTIDE SEQUENCE [LARGE SCALE GENOMIC DNA]</scope>
    <source>
        <strain evidence="1 2">NS12-5</strain>
    </source>
</reference>
<keyword evidence="2" id="KW-1185">Reference proteome</keyword>
<evidence type="ECO:0000313" key="2">
    <source>
        <dbReference type="Proteomes" id="UP001204851"/>
    </source>
</evidence>
<evidence type="ECO:0000313" key="1">
    <source>
        <dbReference type="EMBL" id="MCO5975534.1"/>
    </source>
</evidence>
<protein>
    <submittedName>
        <fullName evidence="1">DUF1488 domain-containing protein</fullName>
    </submittedName>
</protein>
<comment type="caution">
    <text evidence="1">The sequence shown here is derived from an EMBL/GenBank/DDBJ whole genome shotgun (WGS) entry which is preliminary data.</text>
</comment>
<sequence length="87" mass="9674">MKPETFFHLPSGTVRFWVPVGQRFVGASIHSVDLHYRYCAHETTDQPLATFLAHAGEIEVAVRRRLDAGALEPVILRGPDLQPVPSP</sequence>